<gene>
    <name evidence="4" type="ORF">MYCIT1_LOCUS1043</name>
</gene>
<feature type="region of interest" description="Disordered" evidence="2">
    <location>
        <begin position="1"/>
        <end position="62"/>
    </location>
</feature>
<evidence type="ECO:0000313" key="4">
    <source>
        <dbReference type="EMBL" id="CAK5262381.1"/>
    </source>
</evidence>
<feature type="transmembrane region" description="Helical" evidence="3">
    <location>
        <begin position="146"/>
        <end position="166"/>
    </location>
</feature>
<dbReference type="InterPro" id="IPR004242">
    <property type="entry name" value="Transposase_21"/>
</dbReference>
<keyword evidence="3" id="KW-0472">Membrane</keyword>
<evidence type="ECO:0000256" key="2">
    <source>
        <dbReference type="SAM" id="MobiDB-lite"/>
    </source>
</evidence>
<keyword evidence="5" id="KW-1185">Reference proteome</keyword>
<evidence type="ECO:0000256" key="3">
    <source>
        <dbReference type="SAM" id="Phobius"/>
    </source>
</evidence>
<accession>A0AAD2GRY2</accession>
<keyword evidence="1" id="KW-0175">Coiled coil</keyword>
<feature type="coiled-coil region" evidence="1">
    <location>
        <begin position="582"/>
        <end position="613"/>
    </location>
</feature>
<protein>
    <submittedName>
        <fullName evidence="4">Uncharacterized protein</fullName>
    </submittedName>
</protein>
<proteinExistence type="predicted"/>
<dbReference type="AlphaFoldDB" id="A0AAD2GRY2"/>
<dbReference type="EMBL" id="CAVNYO010000014">
    <property type="protein sequence ID" value="CAK5262381.1"/>
    <property type="molecule type" value="Genomic_DNA"/>
</dbReference>
<comment type="caution">
    <text evidence="4">The sequence shown here is derived from an EMBL/GenBank/DDBJ whole genome shotgun (WGS) entry which is preliminary data.</text>
</comment>
<sequence>MSSGGRTSANSLSLRGTTSKRRRNFSGLPGARDVTTSPALTNNPNNTIVESEIPTSLDSGGLHPTVENATKAAAVTEGPVQEAVHVSGSVEDVDETAGMTEEIPVQEPAEDFQAAPFSRFDPLSLIRCMLILCAWLHCQHHVSFQAIWVLLWAIGFVFSVLPGNILGDAVLPKTLKTVFARLDILDRFKIYPICPFCHSIFPAVSPTDSKCPNCDAPIYRSRPKALLDRLQTVVTDDPDDNGDPTTHPTSPSSHAHVVAPILLLSGALEKFFERPGMVDAVREWKTKPRSDEKLESIQDGEVWKNLKAADGSRFFYDEEENELRIGVSLGIDWFGRKSSNYGPSHSSGVVSFCIQNLNSELRYRPENLIVTGMLPGPTEPTSAQLQNYSKIIVDDLIKLYEDGITVTVLGFPNGFRVRVALISIIADHPAMCKICGFADHGHKIVPCPKCKVPKADMFTGKSLKNGFQKRTSKEHRKLALQYRDLITDEERDTFFAEHGVTKTQWYTMWIKEKILRPDTNKQQRELSFIHEILETFECPAWTGHLPLRVGEPAGGSLTADEYKFAATAPWAIIIPMVWDRFRSDAEKDHKKALDKYEEKMEEYRAKYRLWQRQNRATRGDPPEEPEYPVLRMQLGEEDNFLCFATALKIMIGSSIYREMIPRAKSLLEEYLLGFLQLYGSQCMKPNHHWAVHVFDQIRDFGPFYSFWAFLTERLNKTLKNLNSNNWTGGRLEVSMMREFQRGVQLETAVTAISYHDWKTN</sequence>
<dbReference type="PANTHER" id="PTHR46579:SF1">
    <property type="entry name" value="F5_8 TYPE C DOMAIN-CONTAINING PROTEIN"/>
    <property type="match status" value="1"/>
</dbReference>
<feature type="compositionally biased region" description="Polar residues" evidence="2">
    <location>
        <begin position="34"/>
        <end position="58"/>
    </location>
</feature>
<keyword evidence="3" id="KW-1133">Transmembrane helix</keyword>
<organism evidence="4 5">
    <name type="scientific">Mycena citricolor</name>
    <dbReference type="NCBI Taxonomy" id="2018698"/>
    <lineage>
        <taxon>Eukaryota</taxon>
        <taxon>Fungi</taxon>
        <taxon>Dikarya</taxon>
        <taxon>Basidiomycota</taxon>
        <taxon>Agaricomycotina</taxon>
        <taxon>Agaricomycetes</taxon>
        <taxon>Agaricomycetidae</taxon>
        <taxon>Agaricales</taxon>
        <taxon>Marasmiineae</taxon>
        <taxon>Mycenaceae</taxon>
        <taxon>Mycena</taxon>
    </lineage>
</organism>
<reference evidence="4" key="1">
    <citation type="submission" date="2023-11" db="EMBL/GenBank/DDBJ databases">
        <authorList>
            <person name="De Vega J J."/>
            <person name="De Vega J J."/>
        </authorList>
    </citation>
    <scope>NUCLEOTIDE SEQUENCE</scope>
</reference>
<name>A0AAD2GRY2_9AGAR</name>
<dbReference type="Pfam" id="PF02992">
    <property type="entry name" value="Transposase_21"/>
    <property type="match status" value="1"/>
</dbReference>
<dbReference type="Proteomes" id="UP001295794">
    <property type="component" value="Unassembled WGS sequence"/>
</dbReference>
<dbReference type="PANTHER" id="PTHR46579">
    <property type="entry name" value="F5/8 TYPE C DOMAIN-CONTAINING PROTEIN-RELATED"/>
    <property type="match status" value="1"/>
</dbReference>
<feature type="compositionally biased region" description="Polar residues" evidence="2">
    <location>
        <begin position="1"/>
        <end position="17"/>
    </location>
</feature>
<evidence type="ECO:0000256" key="1">
    <source>
        <dbReference type="SAM" id="Coils"/>
    </source>
</evidence>
<keyword evidence="3" id="KW-0812">Transmembrane</keyword>
<evidence type="ECO:0000313" key="5">
    <source>
        <dbReference type="Proteomes" id="UP001295794"/>
    </source>
</evidence>